<sequence length="81" mass="8926">MAEYVRMMPGHPARHGAIRPDGWARPGLDRSCLGMGEGWGVIFLMEDRHVPTSMKIRIPGRFRKDYVVSASSCTAPVVASV</sequence>
<keyword evidence="2" id="KW-1185">Reference proteome</keyword>
<proteinExistence type="predicted"/>
<accession>A0A4P5NQV5</accession>
<name>A0A4P5NQV5_9PROT</name>
<evidence type="ECO:0000313" key="1">
    <source>
        <dbReference type="EMBL" id="GCE82514.1"/>
    </source>
</evidence>
<dbReference type="AlphaFoldDB" id="A0A4P5NQV5"/>
<dbReference type="Proteomes" id="UP000315095">
    <property type="component" value="Unassembled WGS sequence"/>
</dbReference>
<gene>
    <name evidence="1" type="ORF">MSKU9_0655</name>
</gene>
<evidence type="ECO:0000313" key="2">
    <source>
        <dbReference type="Proteomes" id="UP000315095"/>
    </source>
</evidence>
<organism evidence="1 2">
    <name type="scientific">Komagataeibacter diospyri</name>
    <dbReference type="NCBI Taxonomy" id="1932662"/>
    <lineage>
        <taxon>Bacteria</taxon>
        <taxon>Pseudomonadati</taxon>
        <taxon>Pseudomonadota</taxon>
        <taxon>Alphaproteobacteria</taxon>
        <taxon>Acetobacterales</taxon>
        <taxon>Acetobacteraceae</taxon>
        <taxon>Komagataeibacter</taxon>
    </lineage>
</organism>
<comment type="caution">
    <text evidence="1">The sequence shown here is derived from an EMBL/GenBank/DDBJ whole genome shotgun (WGS) entry which is preliminary data.</text>
</comment>
<dbReference type="EMBL" id="BDLU01000015">
    <property type="protein sequence ID" value="GCE82514.1"/>
    <property type="molecule type" value="Genomic_DNA"/>
</dbReference>
<protein>
    <submittedName>
        <fullName evidence="1">Uncharacterized protein</fullName>
    </submittedName>
</protein>
<reference evidence="2" key="1">
    <citation type="submission" date="2017-01" db="EMBL/GenBank/DDBJ databases">
        <title>Komagataeibacter sp. MSKU9 whole genome sequencing project.</title>
        <authorList>
            <person name="Matsutani M."/>
            <person name="Naloka K."/>
            <person name="Theeragool G."/>
            <person name="Yakushi T."/>
            <person name="Matsushita K."/>
        </authorList>
    </citation>
    <scope>NUCLEOTIDE SEQUENCE [LARGE SCALE GENOMIC DNA]</scope>
    <source>
        <strain evidence="2">MSKU9</strain>
    </source>
</reference>